<comment type="cofactor">
    <cofactor evidence="3">
        <name>Mg(2+)</name>
        <dbReference type="ChEBI" id="CHEBI:18420"/>
    </cofactor>
    <text evidence="3">Binds 1 Mg(2+) ion.</text>
</comment>
<feature type="binding site" evidence="3">
    <location>
        <position position="158"/>
    </location>
    <ligand>
        <name>Zn(2+)</name>
        <dbReference type="ChEBI" id="CHEBI:29105"/>
        <label>2</label>
    </ligand>
</feature>
<dbReference type="eggNOG" id="KOG4126">
    <property type="taxonomic scope" value="Eukaryota"/>
</dbReference>
<keyword evidence="7" id="KW-1185">Reference proteome</keyword>
<keyword evidence="3" id="KW-0862">Zinc</keyword>
<protein>
    <recommendedName>
        <fullName evidence="1">alkaline phosphatase</fullName>
        <ecNumber evidence="1">3.1.3.1</ecNumber>
    </recommendedName>
</protein>
<sequence length="243" mass="26787">MAAMPGRPMLLLPFVLLLLIEAQQLVDFQGSVGDGIEVVYGGGRLAFLPNTTKDPEHVNSTGERYDGRNLVQEWTEKQPDSKYIWNKKQMAELGNAKHVLGLFESSNMQYDAHREADVGGEPSITEMVESAIKILKNNNKGFFLMVEEETLIIVTADHGHTMTMAGYPERGNPILGLAKDGGKLLLSANDKLPFTTLGYMNGPSAFFGKRKNLTSTDTLSAKFQQQSLYNGNDEYESHGGQDV</sequence>
<dbReference type="EC" id="3.1.3.1" evidence="1"/>
<gene>
    <name evidence="6" type="ORF">NEMVEDRAFT_v1g243830</name>
</gene>
<feature type="chain" id="PRO_5002715135" description="alkaline phosphatase" evidence="5">
    <location>
        <begin position="23"/>
        <end position="243"/>
    </location>
</feature>
<dbReference type="InterPro" id="IPR017850">
    <property type="entry name" value="Alkaline_phosphatase_core_sf"/>
</dbReference>
<dbReference type="PANTHER" id="PTHR11596:SF5">
    <property type="entry name" value="ALKALINE PHOSPHATASE"/>
    <property type="match status" value="1"/>
</dbReference>
<dbReference type="Pfam" id="PF00245">
    <property type="entry name" value="Alk_phosphatase"/>
    <property type="match status" value="1"/>
</dbReference>
<feature type="signal peptide" evidence="5">
    <location>
        <begin position="1"/>
        <end position="22"/>
    </location>
</feature>
<evidence type="ECO:0000256" key="2">
    <source>
        <dbReference type="ARBA" id="ARBA00022553"/>
    </source>
</evidence>
<keyword evidence="2" id="KW-0597">Phosphoprotein</keyword>
<feature type="binding site" evidence="3">
    <location>
        <position position="147"/>
    </location>
    <ligand>
        <name>Mg(2+)</name>
        <dbReference type="ChEBI" id="CHEBI:18420"/>
    </ligand>
</feature>
<comment type="similarity">
    <text evidence="4">Belongs to the alkaline phosphatase family.</text>
</comment>
<comment type="cofactor">
    <cofactor evidence="3">
        <name>Zn(2+)</name>
        <dbReference type="ChEBI" id="CHEBI:29105"/>
    </cofactor>
    <text evidence="3">Binds 2 Zn(2+) ions.</text>
</comment>
<evidence type="ECO:0000313" key="7">
    <source>
        <dbReference type="Proteomes" id="UP000001593"/>
    </source>
</evidence>
<dbReference type="SUPFAM" id="SSF53649">
    <property type="entry name" value="Alkaline phosphatase-like"/>
    <property type="match status" value="1"/>
</dbReference>
<dbReference type="InterPro" id="IPR001952">
    <property type="entry name" value="Alkaline_phosphatase"/>
</dbReference>
<dbReference type="GO" id="GO:0046872">
    <property type="term" value="F:metal ion binding"/>
    <property type="evidence" value="ECO:0007669"/>
    <property type="project" value="UniProtKB-KW"/>
</dbReference>
<feature type="binding site" evidence="3">
    <location>
        <position position="238"/>
    </location>
    <ligand>
        <name>Zn(2+)</name>
        <dbReference type="ChEBI" id="CHEBI:29105"/>
        <label>2</label>
    </ligand>
</feature>
<feature type="binding site" evidence="3">
    <location>
        <position position="157"/>
    </location>
    <ligand>
        <name>Zn(2+)</name>
        <dbReference type="ChEBI" id="CHEBI:29105"/>
        <label>2</label>
    </ligand>
</feature>
<accession>A7S9U4</accession>
<proteinExistence type="inferred from homology"/>
<feature type="non-terminal residue" evidence="6">
    <location>
        <position position="243"/>
    </location>
</feature>
<dbReference type="HOGENOM" id="CLU_008539_2_0_1"/>
<dbReference type="STRING" id="45351.A7S9U4"/>
<dbReference type="GO" id="GO:0004035">
    <property type="term" value="F:alkaline phosphatase activity"/>
    <property type="evidence" value="ECO:0000318"/>
    <property type="project" value="GO_Central"/>
</dbReference>
<evidence type="ECO:0000313" key="6">
    <source>
        <dbReference type="EMBL" id="EDO39541.1"/>
    </source>
</evidence>
<dbReference type="PhylomeDB" id="A7S9U4"/>
<keyword evidence="5" id="KW-0732">Signal</keyword>
<reference evidence="6 7" key="1">
    <citation type="journal article" date="2007" name="Science">
        <title>Sea anemone genome reveals ancestral eumetazoan gene repertoire and genomic organization.</title>
        <authorList>
            <person name="Putnam N.H."/>
            <person name="Srivastava M."/>
            <person name="Hellsten U."/>
            <person name="Dirks B."/>
            <person name="Chapman J."/>
            <person name="Salamov A."/>
            <person name="Terry A."/>
            <person name="Shapiro H."/>
            <person name="Lindquist E."/>
            <person name="Kapitonov V.V."/>
            <person name="Jurka J."/>
            <person name="Genikhovich G."/>
            <person name="Grigoriev I.V."/>
            <person name="Lucas S.M."/>
            <person name="Steele R.E."/>
            <person name="Finnerty J.R."/>
            <person name="Technau U."/>
            <person name="Martindale M.Q."/>
            <person name="Rokhsar D.S."/>
        </authorList>
    </citation>
    <scope>NUCLEOTIDE SEQUENCE [LARGE SCALE GENOMIC DNA]</scope>
    <source>
        <strain evidence="7">CH2 X CH6</strain>
    </source>
</reference>
<dbReference type="Proteomes" id="UP000001593">
    <property type="component" value="Unassembled WGS sequence"/>
</dbReference>
<evidence type="ECO:0000256" key="5">
    <source>
        <dbReference type="SAM" id="SignalP"/>
    </source>
</evidence>
<dbReference type="PRINTS" id="PR00113">
    <property type="entry name" value="ALKPHPHTASE"/>
</dbReference>
<name>A7S9U4_NEMVE</name>
<dbReference type="EMBL" id="DS469605">
    <property type="protein sequence ID" value="EDO39541.1"/>
    <property type="molecule type" value="Genomic_DNA"/>
</dbReference>
<keyword evidence="3" id="KW-0479">Metal-binding</keyword>
<evidence type="ECO:0000256" key="4">
    <source>
        <dbReference type="RuleBase" id="RU003946"/>
    </source>
</evidence>
<organism evidence="6 7">
    <name type="scientific">Nematostella vectensis</name>
    <name type="common">Starlet sea anemone</name>
    <dbReference type="NCBI Taxonomy" id="45351"/>
    <lineage>
        <taxon>Eukaryota</taxon>
        <taxon>Metazoa</taxon>
        <taxon>Cnidaria</taxon>
        <taxon>Anthozoa</taxon>
        <taxon>Hexacorallia</taxon>
        <taxon>Actiniaria</taxon>
        <taxon>Edwardsiidae</taxon>
        <taxon>Nematostella</taxon>
    </lineage>
</organism>
<dbReference type="SMART" id="SM00098">
    <property type="entry name" value="alkPPc"/>
    <property type="match status" value="1"/>
</dbReference>
<dbReference type="PANTHER" id="PTHR11596">
    <property type="entry name" value="ALKALINE PHOSPHATASE"/>
    <property type="match status" value="1"/>
</dbReference>
<dbReference type="InParanoid" id="A7S9U4"/>
<dbReference type="Gene3D" id="3.40.720.10">
    <property type="entry name" value="Alkaline Phosphatase, subunit A"/>
    <property type="match status" value="2"/>
</dbReference>
<dbReference type="AlphaFoldDB" id="A7S9U4"/>
<evidence type="ECO:0000256" key="1">
    <source>
        <dbReference type="ARBA" id="ARBA00012647"/>
    </source>
</evidence>
<dbReference type="GO" id="GO:0005886">
    <property type="term" value="C:plasma membrane"/>
    <property type="evidence" value="ECO:0000318"/>
    <property type="project" value="GO_Central"/>
</dbReference>
<evidence type="ECO:0000256" key="3">
    <source>
        <dbReference type="PIRSR" id="PIRSR601952-2"/>
    </source>
</evidence>
<keyword evidence="3" id="KW-0460">Magnesium</keyword>